<name>A0A0K8RCG2_IXORI</name>
<accession>A0A0K8RCG2</accession>
<dbReference type="AlphaFoldDB" id="A0A0K8RCG2"/>
<protein>
    <submittedName>
        <fullName evidence="1">Putative cullin 3</fullName>
    </submittedName>
</protein>
<organism evidence="1">
    <name type="scientific">Ixodes ricinus</name>
    <name type="common">Common tick</name>
    <name type="synonym">Acarus ricinus</name>
    <dbReference type="NCBI Taxonomy" id="34613"/>
    <lineage>
        <taxon>Eukaryota</taxon>
        <taxon>Metazoa</taxon>
        <taxon>Ecdysozoa</taxon>
        <taxon>Arthropoda</taxon>
        <taxon>Chelicerata</taxon>
        <taxon>Arachnida</taxon>
        <taxon>Acari</taxon>
        <taxon>Parasitiformes</taxon>
        <taxon>Ixodida</taxon>
        <taxon>Ixodoidea</taxon>
        <taxon>Ixodidae</taxon>
        <taxon>Ixodinae</taxon>
        <taxon>Ixodes</taxon>
    </lineage>
</organism>
<reference evidence="1" key="1">
    <citation type="submission" date="2012-12" db="EMBL/GenBank/DDBJ databases">
        <title>Identification and characterization of a phenylalanine ammonia-lyase gene family in Isatis indigotica Fort.</title>
        <authorList>
            <person name="Liu Q."/>
            <person name="Chen J."/>
            <person name="Zhou X."/>
            <person name="Di P."/>
            <person name="Xiao Y."/>
            <person name="Xuan H."/>
            <person name="Zhang L."/>
            <person name="Chen W."/>
        </authorList>
    </citation>
    <scope>NUCLEOTIDE SEQUENCE</scope>
    <source>
        <tissue evidence="1">Salivary gland</tissue>
    </source>
</reference>
<proteinExistence type="evidence at transcript level"/>
<dbReference type="EMBL" id="GADI01005654">
    <property type="protein sequence ID" value="JAA68154.1"/>
    <property type="molecule type" value="mRNA"/>
</dbReference>
<sequence length="138" mass="15709">MPLTPFLSLSSTKRDRYSGDLRFRLRKYSKSPAIICLNWRSPLNEWYRKWSEAVLQVQQVLDEAQGVPLAAILLCHQGLALLPQVAAHTLHHRLEALLDPVEQPEHAGQVLCLLVFQHVHHAGVNYQILPTNRSSCGW</sequence>
<evidence type="ECO:0000313" key="1">
    <source>
        <dbReference type="EMBL" id="JAA68154.1"/>
    </source>
</evidence>